<dbReference type="EMBL" id="QKKF02004629">
    <property type="protein sequence ID" value="RZF47272.1"/>
    <property type="molecule type" value="Genomic_DNA"/>
</dbReference>
<feature type="region of interest" description="Disordered" evidence="1">
    <location>
        <begin position="53"/>
        <end position="86"/>
    </location>
</feature>
<gene>
    <name evidence="2" type="ORF">LSTR_LSTR004981</name>
</gene>
<sequence length="151" mass="16779">MSARFWSELDAKRCSEKSIVSQGRSWRRIWKRSVRKQRRIRANTWMCRMTDSLISSGGNENEQSRGGVGDKVNESQRGLLGRRPSRRAQDGPICALMNCAQYSEWQVLSAALADPLAVSTFTSSACDLSLPKLLFCTVLEGGDVTAQSFAS</sequence>
<dbReference type="Proteomes" id="UP000291343">
    <property type="component" value="Unassembled WGS sequence"/>
</dbReference>
<reference evidence="2 3" key="1">
    <citation type="journal article" date="2017" name="Gigascience">
        <title>Genome sequence of the small brown planthopper, Laodelphax striatellus.</title>
        <authorList>
            <person name="Zhu J."/>
            <person name="Jiang F."/>
            <person name="Wang X."/>
            <person name="Yang P."/>
            <person name="Bao Y."/>
            <person name="Zhao W."/>
            <person name="Wang W."/>
            <person name="Lu H."/>
            <person name="Wang Q."/>
            <person name="Cui N."/>
            <person name="Li J."/>
            <person name="Chen X."/>
            <person name="Luo L."/>
            <person name="Yu J."/>
            <person name="Kang L."/>
            <person name="Cui F."/>
        </authorList>
    </citation>
    <scope>NUCLEOTIDE SEQUENCE [LARGE SCALE GENOMIC DNA]</scope>
    <source>
        <strain evidence="2">Lst14</strain>
    </source>
</reference>
<name>A0A482XN69_LAOST</name>
<dbReference type="AlphaFoldDB" id="A0A482XN69"/>
<protein>
    <submittedName>
        <fullName evidence="2">Uncharacterized protein</fullName>
    </submittedName>
</protein>
<organism evidence="2 3">
    <name type="scientific">Laodelphax striatellus</name>
    <name type="common">Small brown planthopper</name>
    <name type="synonym">Delphax striatella</name>
    <dbReference type="NCBI Taxonomy" id="195883"/>
    <lineage>
        <taxon>Eukaryota</taxon>
        <taxon>Metazoa</taxon>
        <taxon>Ecdysozoa</taxon>
        <taxon>Arthropoda</taxon>
        <taxon>Hexapoda</taxon>
        <taxon>Insecta</taxon>
        <taxon>Pterygota</taxon>
        <taxon>Neoptera</taxon>
        <taxon>Paraneoptera</taxon>
        <taxon>Hemiptera</taxon>
        <taxon>Auchenorrhyncha</taxon>
        <taxon>Fulgoroidea</taxon>
        <taxon>Delphacidae</taxon>
        <taxon>Criomorphinae</taxon>
        <taxon>Laodelphax</taxon>
    </lineage>
</organism>
<proteinExistence type="predicted"/>
<accession>A0A482XN69</accession>
<dbReference type="InParanoid" id="A0A482XN69"/>
<evidence type="ECO:0000313" key="2">
    <source>
        <dbReference type="EMBL" id="RZF47272.1"/>
    </source>
</evidence>
<evidence type="ECO:0000256" key="1">
    <source>
        <dbReference type="SAM" id="MobiDB-lite"/>
    </source>
</evidence>
<evidence type="ECO:0000313" key="3">
    <source>
        <dbReference type="Proteomes" id="UP000291343"/>
    </source>
</evidence>
<comment type="caution">
    <text evidence="2">The sequence shown here is derived from an EMBL/GenBank/DDBJ whole genome shotgun (WGS) entry which is preliminary data.</text>
</comment>
<keyword evidence="3" id="KW-1185">Reference proteome</keyword>